<name>A0ACB6RNA3_9PLEO</name>
<reference evidence="1" key="1">
    <citation type="journal article" date="2020" name="Stud. Mycol.">
        <title>101 Dothideomycetes genomes: a test case for predicting lifestyles and emergence of pathogens.</title>
        <authorList>
            <person name="Haridas S."/>
            <person name="Albert R."/>
            <person name="Binder M."/>
            <person name="Bloem J."/>
            <person name="Labutti K."/>
            <person name="Salamov A."/>
            <person name="Andreopoulos B."/>
            <person name="Baker S."/>
            <person name="Barry K."/>
            <person name="Bills G."/>
            <person name="Bluhm B."/>
            <person name="Cannon C."/>
            <person name="Castanera R."/>
            <person name="Culley D."/>
            <person name="Daum C."/>
            <person name="Ezra D."/>
            <person name="Gonzalez J."/>
            <person name="Henrissat B."/>
            <person name="Kuo A."/>
            <person name="Liang C."/>
            <person name="Lipzen A."/>
            <person name="Lutzoni F."/>
            <person name="Magnuson J."/>
            <person name="Mondo S."/>
            <person name="Nolan M."/>
            <person name="Ohm R."/>
            <person name="Pangilinan J."/>
            <person name="Park H.-J."/>
            <person name="Ramirez L."/>
            <person name="Alfaro M."/>
            <person name="Sun H."/>
            <person name="Tritt A."/>
            <person name="Yoshinaga Y."/>
            <person name="Zwiers L.-H."/>
            <person name="Turgeon B."/>
            <person name="Goodwin S."/>
            <person name="Spatafora J."/>
            <person name="Crous P."/>
            <person name="Grigoriev I."/>
        </authorList>
    </citation>
    <scope>NUCLEOTIDE SEQUENCE</scope>
    <source>
        <strain evidence="1">CBS 525.71</strain>
    </source>
</reference>
<dbReference type="EMBL" id="MU006743">
    <property type="protein sequence ID" value="KAF2622634.1"/>
    <property type="molecule type" value="Genomic_DNA"/>
</dbReference>
<sequence length="283" mass="31360">MTSDSTSTPTDKSSAANHRERKEVYIHALESEVLALRTKARSVQEQNDALGLEVAQLRSRLDTQQTPIHCMDWDTEWFGGDVDAGSTNTSYNNEEQWPSMPAGVLTWGRESVVEDVPNEACNAVVRRPSTSQSWSMSASHADMAMEFVLTLEKPCIQRAQSVVFDPLNPYPLDHHAGPSELAAYHSFVEDQLIASESCTKDDIASSLDNLLSLSSAFCLANEVTPIQAWHQLCKYLEFGAVDTKRFRALVDALLEHVRCYGFGAVISRSVLDASCRRVFTIGN</sequence>
<protein>
    <submittedName>
        <fullName evidence="1">Uncharacterized protein</fullName>
    </submittedName>
</protein>
<dbReference type="Proteomes" id="UP000799754">
    <property type="component" value="Unassembled WGS sequence"/>
</dbReference>
<evidence type="ECO:0000313" key="2">
    <source>
        <dbReference type="Proteomes" id="UP000799754"/>
    </source>
</evidence>
<proteinExistence type="predicted"/>
<keyword evidence="2" id="KW-1185">Reference proteome</keyword>
<accession>A0ACB6RNA3</accession>
<organism evidence="1 2">
    <name type="scientific">Macroventuria anomochaeta</name>
    <dbReference type="NCBI Taxonomy" id="301207"/>
    <lineage>
        <taxon>Eukaryota</taxon>
        <taxon>Fungi</taxon>
        <taxon>Dikarya</taxon>
        <taxon>Ascomycota</taxon>
        <taxon>Pezizomycotina</taxon>
        <taxon>Dothideomycetes</taxon>
        <taxon>Pleosporomycetidae</taxon>
        <taxon>Pleosporales</taxon>
        <taxon>Pleosporineae</taxon>
        <taxon>Didymellaceae</taxon>
        <taxon>Macroventuria</taxon>
    </lineage>
</organism>
<gene>
    <name evidence="1" type="ORF">BU25DRAFT_462735</name>
</gene>
<evidence type="ECO:0000313" key="1">
    <source>
        <dbReference type="EMBL" id="KAF2622634.1"/>
    </source>
</evidence>
<comment type="caution">
    <text evidence="1">The sequence shown here is derived from an EMBL/GenBank/DDBJ whole genome shotgun (WGS) entry which is preliminary data.</text>
</comment>